<feature type="compositionally biased region" description="Polar residues" evidence="7">
    <location>
        <begin position="191"/>
        <end position="218"/>
    </location>
</feature>
<dbReference type="GeneID" id="87888246"/>
<proteinExistence type="predicted"/>
<organism evidence="8 9">
    <name type="scientific">Chaetomium strumarium</name>
    <dbReference type="NCBI Taxonomy" id="1170767"/>
    <lineage>
        <taxon>Eukaryota</taxon>
        <taxon>Fungi</taxon>
        <taxon>Dikarya</taxon>
        <taxon>Ascomycota</taxon>
        <taxon>Pezizomycotina</taxon>
        <taxon>Sordariomycetes</taxon>
        <taxon>Sordariomycetidae</taxon>
        <taxon>Sordariales</taxon>
        <taxon>Chaetomiaceae</taxon>
        <taxon>Chaetomium</taxon>
    </lineage>
</organism>
<dbReference type="PANTHER" id="PTHR12265:SF30">
    <property type="entry name" value="TRANSMEMBRANE PROTEIN 53"/>
    <property type="match status" value="1"/>
</dbReference>
<evidence type="ECO:0008006" key="10">
    <source>
        <dbReference type="Google" id="ProtNLM"/>
    </source>
</evidence>
<feature type="compositionally biased region" description="Low complexity" evidence="7">
    <location>
        <begin position="219"/>
        <end position="228"/>
    </location>
</feature>
<evidence type="ECO:0000256" key="1">
    <source>
        <dbReference type="ARBA" id="ARBA00004126"/>
    </source>
</evidence>
<dbReference type="Proteomes" id="UP001273166">
    <property type="component" value="Unassembled WGS sequence"/>
</dbReference>
<accession>A0AAJ0GTY1</accession>
<evidence type="ECO:0000313" key="8">
    <source>
        <dbReference type="EMBL" id="KAK3306027.1"/>
    </source>
</evidence>
<evidence type="ECO:0000256" key="6">
    <source>
        <dbReference type="ARBA" id="ARBA00037847"/>
    </source>
</evidence>
<keyword evidence="9" id="KW-1185">Reference proteome</keyword>
<reference evidence="8" key="1">
    <citation type="journal article" date="2023" name="Mol. Phylogenet. Evol.">
        <title>Genome-scale phylogeny and comparative genomics of the fungal order Sordariales.</title>
        <authorList>
            <person name="Hensen N."/>
            <person name="Bonometti L."/>
            <person name="Westerberg I."/>
            <person name="Brannstrom I.O."/>
            <person name="Guillou S."/>
            <person name="Cros-Aarteil S."/>
            <person name="Calhoun S."/>
            <person name="Haridas S."/>
            <person name="Kuo A."/>
            <person name="Mondo S."/>
            <person name="Pangilinan J."/>
            <person name="Riley R."/>
            <person name="LaButti K."/>
            <person name="Andreopoulos B."/>
            <person name="Lipzen A."/>
            <person name="Chen C."/>
            <person name="Yan M."/>
            <person name="Daum C."/>
            <person name="Ng V."/>
            <person name="Clum A."/>
            <person name="Steindorff A."/>
            <person name="Ohm R.A."/>
            <person name="Martin F."/>
            <person name="Silar P."/>
            <person name="Natvig D.O."/>
            <person name="Lalanne C."/>
            <person name="Gautier V."/>
            <person name="Ament-Velasquez S.L."/>
            <person name="Kruys A."/>
            <person name="Hutchinson M.I."/>
            <person name="Powell A.J."/>
            <person name="Barry K."/>
            <person name="Miller A.N."/>
            <person name="Grigoriev I.V."/>
            <person name="Debuchy R."/>
            <person name="Gladieux P."/>
            <person name="Hiltunen Thoren M."/>
            <person name="Johannesson H."/>
        </authorList>
    </citation>
    <scope>NUCLEOTIDE SEQUENCE</scope>
    <source>
        <strain evidence="8">CBS 333.67</strain>
    </source>
</reference>
<dbReference type="RefSeq" id="XP_062721807.1">
    <property type="nucleotide sequence ID" value="XM_062869417.1"/>
</dbReference>
<comment type="caution">
    <text evidence="8">The sequence shown here is derived from an EMBL/GenBank/DDBJ whole genome shotgun (WGS) entry which is preliminary data.</text>
</comment>
<sequence length="472" mass="50394">MIASREFRAVIEYNDCSPGQERVQASAISCLNPMHTMGRRTAAFALRGFAPLAPSIYVQDSQVGVRNNDLNPESSPSFSQSSFYLPPGPAAESSRRSRDTPPPDLIVLTSWTGAASKHVAKYTASYNALYPGVPILVITTVVSDLVIHSTRHKLKALAPAIDYLLSQKLFCAPQGSAAAWTPSPIPFQDPSSLYSTPASDTNNSPYTSSPNPCCHNSHTPPSTSSSTTLRHKVQQRFTSILLHAFSEGGAHKAVLLAQAYLAATGHAARLPLRALILDSAPGRANDYRRATRAISRALPASPLGRPLIIAAGVVGLVWASRSLGLGGAGGGGGGEEGSAKRGVTFVEETRRALNDERLWDVKRIVRTYLFSEGDEVVWWRDVHDHGIESAMAGGSGTGMGGEKQGGGRGLGSLMVRFKRTEHCAHAKGEVNGALYWTAVRATWEATMDGGMGLRLGLGRRLSLDSLYCADDD</sequence>
<evidence type="ECO:0000256" key="7">
    <source>
        <dbReference type="SAM" id="MobiDB-lite"/>
    </source>
</evidence>
<evidence type="ECO:0000256" key="4">
    <source>
        <dbReference type="ARBA" id="ARBA00023136"/>
    </source>
</evidence>
<reference evidence="8" key="2">
    <citation type="submission" date="2023-06" db="EMBL/GenBank/DDBJ databases">
        <authorList>
            <consortium name="Lawrence Berkeley National Laboratory"/>
            <person name="Mondo S.J."/>
            <person name="Hensen N."/>
            <person name="Bonometti L."/>
            <person name="Westerberg I."/>
            <person name="Brannstrom I.O."/>
            <person name="Guillou S."/>
            <person name="Cros-Aarteil S."/>
            <person name="Calhoun S."/>
            <person name="Haridas S."/>
            <person name="Kuo A."/>
            <person name="Pangilinan J."/>
            <person name="Riley R."/>
            <person name="Labutti K."/>
            <person name="Andreopoulos B."/>
            <person name="Lipzen A."/>
            <person name="Chen C."/>
            <person name="Yanf M."/>
            <person name="Daum C."/>
            <person name="Ng V."/>
            <person name="Clum A."/>
            <person name="Steindorff A."/>
            <person name="Ohm R."/>
            <person name="Martin F."/>
            <person name="Silar P."/>
            <person name="Natvig D."/>
            <person name="Lalanne C."/>
            <person name="Gautier V."/>
            <person name="Ament-Velasquez S.L."/>
            <person name="Kruys A."/>
            <person name="Hutchinson M.I."/>
            <person name="Powell A.J."/>
            <person name="Barry K."/>
            <person name="Miller A.N."/>
            <person name="Grigoriev I.V."/>
            <person name="Debuchy R."/>
            <person name="Gladieux P."/>
            <person name="Thoren M.H."/>
            <person name="Johannesson H."/>
        </authorList>
    </citation>
    <scope>NUCLEOTIDE SEQUENCE</scope>
    <source>
        <strain evidence="8">CBS 333.67</strain>
    </source>
</reference>
<dbReference type="AlphaFoldDB" id="A0AAJ0GTY1"/>
<evidence type="ECO:0000256" key="2">
    <source>
        <dbReference type="ARBA" id="ARBA00022692"/>
    </source>
</evidence>
<evidence type="ECO:0000256" key="3">
    <source>
        <dbReference type="ARBA" id="ARBA00022989"/>
    </source>
</evidence>
<dbReference type="InterPro" id="IPR008547">
    <property type="entry name" value="DUF829_TMEM53"/>
</dbReference>
<dbReference type="GO" id="GO:0031965">
    <property type="term" value="C:nuclear membrane"/>
    <property type="evidence" value="ECO:0007669"/>
    <property type="project" value="UniProtKB-SubCell"/>
</dbReference>
<name>A0AAJ0GTY1_9PEZI</name>
<keyword evidence="4" id="KW-0472">Membrane</keyword>
<feature type="region of interest" description="Disordered" evidence="7">
    <location>
        <begin position="191"/>
        <end position="229"/>
    </location>
</feature>
<feature type="compositionally biased region" description="Low complexity" evidence="7">
    <location>
        <begin position="74"/>
        <end position="83"/>
    </location>
</feature>
<evidence type="ECO:0000256" key="5">
    <source>
        <dbReference type="ARBA" id="ARBA00023242"/>
    </source>
</evidence>
<dbReference type="Pfam" id="PF05705">
    <property type="entry name" value="DUF829"/>
    <property type="match status" value="2"/>
</dbReference>
<gene>
    <name evidence="8" type="ORF">B0T15DRAFT_534103</name>
</gene>
<protein>
    <recommendedName>
        <fullName evidence="10">DUF829-domain-containing protein</fullName>
    </recommendedName>
</protein>
<feature type="region of interest" description="Disordered" evidence="7">
    <location>
        <begin position="68"/>
        <end position="102"/>
    </location>
</feature>
<keyword evidence="2" id="KW-0812">Transmembrane</keyword>
<keyword evidence="3" id="KW-1133">Transmembrane helix</keyword>
<comment type="subcellular location">
    <subcellularLocation>
        <location evidence="6">Endomembrane system</location>
        <topology evidence="6">Single-pass membrane protein</topology>
    </subcellularLocation>
    <subcellularLocation>
        <location evidence="1">Nucleus membrane</location>
    </subcellularLocation>
</comment>
<dbReference type="EMBL" id="JAUDZG010000004">
    <property type="protein sequence ID" value="KAK3306027.1"/>
    <property type="molecule type" value="Genomic_DNA"/>
</dbReference>
<dbReference type="PANTHER" id="PTHR12265">
    <property type="entry name" value="TRANSMEMBRANE PROTEIN 53"/>
    <property type="match status" value="1"/>
</dbReference>
<keyword evidence="5" id="KW-0539">Nucleus</keyword>
<evidence type="ECO:0000313" key="9">
    <source>
        <dbReference type="Proteomes" id="UP001273166"/>
    </source>
</evidence>